<accession>A0A921GFK3</accession>
<dbReference type="NCBIfam" id="TIGR00368">
    <property type="entry name" value="YifB family Mg chelatase-like AAA ATPase"/>
    <property type="match status" value="1"/>
</dbReference>
<dbReference type="InterPro" id="IPR020568">
    <property type="entry name" value="Ribosomal_Su5_D2-typ_SF"/>
</dbReference>
<comment type="similarity">
    <text evidence="1">Belongs to the Mg-chelatase subunits D/I family. ComM subfamily.</text>
</comment>
<dbReference type="Pfam" id="PF13541">
    <property type="entry name" value="ChlI"/>
    <property type="match status" value="1"/>
</dbReference>
<reference evidence="3" key="1">
    <citation type="journal article" date="2021" name="PeerJ">
        <title>Extensive microbial diversity within the chicken gut microbiome revealed by metagenomics and culture.</title>
        <authorList>
            <person name="Gilroy R."/>
            <person name="Ravi A."/>
            <person name="Getino M."/>
            <person name="Pursley I."/>
            <person name="Horton D.L."/>
            <person name="Alikhan N.F."/>
            <person name="Baker D."/>
            <person name="Gharbi K."/>
            <person name="Hall N."/>
            <person name="Watson M."/>
            <person name="Adriaenssens E.M."/>
            <person name="Foster-Nyarko E."/>
            <person name="Jarju S."/>
            <person name="Secka A."/>
            <person name="Antonio M."/>
            <person name="Oren A."/>
            <person name="Chaudhuri R.R."/>
            <person name="La Ragione R."/>
            <person name="Hildebrand F."/>
            <person name="Pallen M.J."/>
        </authorList>
    </citation>
    <scope>NUCLEOTIDE SEQUENCE</scope>
    <source>
        <strain evidence="3">CHK124-7917</strain>
    </source>
</reference>
<protein>
    <submittedName>
        <fullName evidence="3">YifB family Mg chelatase-like AAA ATPase</fullName>
    </submittedName>
</protein>
<dbReference type="SMART" id="SM00382">
    <property type="entry name" value="AAA"/>
    <property type="match status" value="1"/>
</dbReference>
<dbReference type="InterPro" id="IPR014721">
    <property type="entry name" value="Ribsml_uS5_D2-typ_fold_subgr"/>
</dbReference>
<sequence length="496" mass="51661">MARGSAGIEAAELRGVEALRVTVEVSTSGGIPGIDIVGMPDSAVLEARSRVRCALRSCGFDLPRARVTVNLAPSEMRKTGTGFDLPIATAILVATGQLPRRLADGCLMVGELGLDGSVCPVRGGVAYARLAQDRGLSLVTSAHAEVSPGWPGETHGLVTLGQLKGGIPALPPVGASGAAPPPAPTRPALDYADVVDQDLAKRAMTIAAAGRHGVLMVGPPGAGKTMLARRLPTILPPLGEKEADEALLIHSVAGEPIDRIARGERPFRAPHHSISVGGLVGGGRPVRPGEVSLADKGVLFLDELPEFGRGALQAMRQPLEDGEVRIVRVDGVYAFPCDFQLVAAANPCPCGHLGDPDAECACTPARVAAYQGRIGGPLMDRIDVVVDVARPSGRKVIREQRGMSSAEMAALVGQARERAARRERSDDGRAGPVAAALLDLGAQRTFEGLADRLRLGGRAIARVARVARTIADLAGHDRVTSDDIVEAVGFRSRSME</sequence>
<evidence type="ECO:0000313" key="3">
    <source>
        <dbReference type="EMBL" id="HJF45855.1"/>
    </source>
</evidence>
<evidence type="ECO:0000313" key="4">
    <source>
        <dbReference type="Proteomes" id="UP000697330"/>
    </source>
</evidence>
<dbReference type="Gene3D" id="3.30.230.10">
    <property type="match status" value="1"/>
</dbReference>
<dbReference type="InterPro" id="IPR000523">
    <property type="entry name" value="Mg_chelatse_chII-like_cat_dom"/>
</dbReference>
<dbReference type="Proteomes" id="UP000697330">
    <property type="component" value="Unassembled WGS sequence"/>
</dbReference>
<evidence type="ECO:0000256" key="1">
    <source>
        <dbReference type="ARBA" id="ARBA00006354"/>
    </source>
</evidence>
<dbReference type="InterPro" id="IPR027417">
    <property type="entry name" value="P-loop_NTPase"/>
</dbReference>
<dbReference type="InterPro" id="IPR025158">
    <property type="entry name" value="Mg_chelat-rel_C"/>
</dbReference>
<dbReference type="SUPFAM" id="SSF52540">
    <property type="entry name" value="P-loop containing nucleoside triphosphate hydrolases"/>
    <property type="match status" value="1"/>
</dbReference>
<dbReference type="RefSeq" id="WP_274959526.1">
    <property type="nucleotide sequence ID" value="NZ_DYWQ01000135.1"/>
</dbReference>
<dbReference type="GO" id="GO:0005524">
    <property type="term" value="F:ATP binding"/>
    <property type="evidence" value="ECO:0007669"/>
    <property type="project" value="InterPro"/>
</dbReference>
<dbReference type="InterPro" id="IPR045006">
    <property type="entry name" value="CHLI-like"/>
</dbReference>
<dbReference type="SUPFAM" id="SSF54211">
    <property type="entry name" value="Ribosomal protein S5 domain 2-like"/>
    <property type="match status" value="1"/>
</dbReference>
<dbReference type="Pfam" id="PF01078">
    <property type="entry name" value="Mg_chelatase"/>
    <property type="match status" value="1"/>
</dbReference>
<dbReference type="InterPro" id="IPR003593">
    <property type="entry name" value="AAA+_ATPase"/>
</dbReference>
<dbReference type="Pfam" id="PF13335">
    <property type="entry name" value="Mg_chelatase_C"/>
    <property type="match status" value="1"/>
</dbReference>
<feature type="domain" description="AAA+ ATPase" evidence="2">
    <location>
        <begin position="210"/>
        <end position="392"/>
    </location>
</feature>
<dbReference type="InterPro" id="IPR004482">
    <property type="entry name" value="Mg_chelat-rel"/>
</dbReference>
<organism evidence="3 4">
    <name type="scientific">Thermophilibacter provencensis</name>
    <dbReference type="NCBI Taxonomy" id="1852386"/>
    <lineage>
        <taxon>Bacteria</taxon>
        <taxon>Bacillati</taxon>
        <taxon>Actinomycetota</taxon>
        <taxon>Coriobacteriia</taxon>
        <taxon>Coriobacteriales</taxon>
        <taxon>Atopobiaceae</taxon>
        <taxon>Thermophilibacter</taxon>
    </lineage>
</organism>
<comment type="caution">
    <text evidence="3">The sequence shown here is derived from an EMBL/GenBank/DDBJ whole genome shotgun (WGS) entry which is preliminary data.</text>
</comment>
<gene>
    <name evidence="3" type="ORF">K8U72_08770</name>
</gene>
<name>A0A921GFK3_9ACTN</name>
<evidence type="ECO:0000259" key="2">
    <source>
        <dbReference type="SMART" id="SM00382"/>
    </source>
</evidence>
<dbReference type="EMBL" id="DYWQ01000135">
    <property type="protein sequence ID" value="HJF45855.1"/>
    <property type="molecule type" value="Genomic_DNA"/>
</dbReference>
<dbReference type="CDD" id="cd00009">
    <property type="entry name" value="AAA"/>
    <property type="match status" value="1"/>
</dbReference>
<dbReference type="PANTHER" id="PTHR32039">
    <property type="entry name" value="MAGNESIUM-CHELATASE SUBUNIT CHLI"/>
    <property type="match status" value="1"/>
</dbReference>
<dbReference type="AlphaFoldDB" id="A0A921GFK3"/>
<proteinExistence type="inferred from homology"/>
<reference evidence="3" key="2">
    <citation type="submission" date="2021-09" db="EMBL/GenBank/DDBJ databases">
        <authorList>
            <person name="Gilroy R."/>
        </authorList>
    </citation>
    <scope>NUCLEOTIDE SEQUENCE</scope>
    <source>
        <strain evidence="3">CHK124-7917</strain>
    </source>
</reference>
<dbReference type="PANTHER" id="PTHR32039:SF7">
    <property type="entry name" value="COMPETENCE PROTEIN COMM"/>
    <property type="match status" value="1"/>
</dbReference>
<dbReference type="Gene3D" id="3.40.50.300">
    <property type="entry name" value="P-loop containing nucleotide triphosphate hydrolases"/>
    <property type="match status" value="1"/>
</dbReference>